<sequence length="472" mass="51616">MVNVSPLPGDNGGGSPTSCMHSSSLSIYSNAHNASDPLGVGSPARAHVAGFGLQRHDSPQPEAARGDQLPLLIEQRLRDLLGEPLSDTDRASVQLTPLRPCVPGEMVAVEDSEGVLRYGKVRDEEPSGGEVKVQVSKTCIRWYVVSQIYFFQSVRKSGKDVGVWTENRDEGGSTVGMIAEVNALLGRMNVSLSASYEELLAEILRLQHRTTLAEEDRRAAMKQAEQALREKRDAEKALVCVVCLVSSVDRVLIPCGHSYCSACVERLHRDSDKEEIGLWRAAKSCNAKKLQQLVSNESDDDIQAVLDQPHPVKGTTTLMVASSKKYGTETVRALVDLGADLDATDKGKHQNTALHYAAYKNRIAQLELLLEAGANVFALNGKGHTALDVARLRGRKEAAAALTSRLQIHTCNSKRTATELCIFHGPDKAHPEAIIWQDSLADTTHCSPVEDKKANGFKLDTRRERQFSRCYD</sequence>
<organism evidence="10 11">
    <name type="scientific">Phytophthora aleatoria</name>
    <dbReference type="NCBI Taxonomy" id="2496075"/>
    <lineage>
        <taxon>Eukaryota</taxon>
        <taxon>Sar</taxon>
        <taxon>Stramenopiles</taxon>
        <taxon>Oomycota</taxon>
        <taxon>Peronosporomycetes</taxon>
        <taxon>Peronosporales</taxon>
        <taxon>Peronosporaceae</taxon>
        <taxon>Phytophthora</taxon>
    </lineage>
</organism>
<dbReference type="Pfam" id="PF13920">
    <property type="entry name" value="zf-C3HC4_3"/>
    <property type="match status" value="1"/>
</dbReference>
<evidence type="ECO:0000256" key="1">
    <source>
        <dbReference type="ARBA" id="ARBA00022723"/>
    </source>
</evidence>
<keyword evidence="5 6" id="KW-0040">ANK repeat</keyword>
<reference evidence="10" key="1">
    <citation type="submission" date="2021-01" db="EMBL/GenBank/DDBJ databases">
        <title>Phytophthora aleatoria, a newly-described species from Pinus radiata is distinct from Phytophthora cactorum isolates based on comparative genomics.</title>
        <authorList>
            <person name="Mcdougal R."/>
            <person name="Panda P."/>
            <person name="Williams N."/>
            <person name="Studholme D.J."/>
        </authorList>
    </citation>
    <scope>NUCLEOTIDE SEQUENCE</scope>
    <source>
        <strain evidence="10">NZFS 4037</strain>
    </source>
</reference>
<dbReference type="PANTHER" id="PTHR24171:SF9">
    <property type="entry name" value="ANKYRIN REPEAT DOMAIN-CONTAINING PROTEIN 39"/>
    <property type="match status" value="1"/>
</dbReference>
<protein>
    <recommendedName>
        <fullName evidence="9">RING-type domain-containing protein</fullName>
    </recommendedName>
</protein>
<evidence type="ECO:0000313" key="10">
    <source>
        <dbReference type="EMBL" id="KAG6957813.1"/>
    </source>
</evidence>
<keyword evidence="1" id="KW-0479">Metal-binding</keyword>
<evidence type="ECO:0000256" key="7">
    <source>
        <dbReference type="PROSITE-ProRule" id="PRU00175"/>
    </source>
</evidence>
<keyword evidence="11" id="KW-1185">Reference proteome</keyword>
<feature type="repeat" description="ANK" evidence="6">
    <location>
        <begin position="349"/>
        <end position="381"/>
    </location>
</feature>
<keyword evidence="3 7" id="KW-0863">Zinc-finger</keyword>
<proteinExistence type="predicted"/>
<evidence type="ECO:0000256" key="3">
    <source>
        <dbReference type="ARBA" id="ARBA00022771"/>
    </source>
</evidence>
<dbReference type="AlphaFoldDB" id="A0A8J5IHT1"/>
<feature type="domain" description="RING-type" evidence="9">
    <location>
        <begin position="240"/>
        <end position="285"/>
    </location>
</feature>
<evidence type="ECO:0000256" key="6">
    <source>
        <dbReference type="PROSITE-ProRule" id="PRU00023"/>
    </source>
</evidence>
<keyword evidence="2" id="KW-0677">Repeat</keyword>
<evidence type="ECO:0000256" key="2">
    <source>
        <dbReference type="ARBA" id="ARBA00022737"/>
    </source>
</evidence>
<dbReference type="InterPro" id="IPR017907">
    <property type="entry name" value="Znf_RING_CS"/>
</dbReference>
<dbReference type="PROSITE" id="PS50297">
    <property type="entry name" value="ANK_REP_REGION"/>
    <property type="match status" value="2"/>
</dbReference>
<feature type="repeat" description="ANK" evidence="6">
    <location>
        <begin position="313"/>
        <end position="346"/>
    </location>
</feature>
<dbReference type="InterPro" id="IPR002110">
    <property type="entry name" value="Ankyrin_rpt"/>
</dbReference>
<dbReference type="PANTHER" id="PTHR24171">
    <property type="entry name" value="ANKYRIN REPEAT DOMAIN-CONTAINING PROTEIN 39-RELATED"/>
    <property type="match status" value="1"/>
</dbReference>
<comment type="caution">
    <text evidence="10">The sequence shown here is derived from an EMBL/GenBank/DDBJ whole genome shotgun (WGS) entry which is preliminary data.</text>
</comment>
<evidence type="ECO:0000256" key="4">
    <source>
        <dbReference type="ARBA" id="ARBA00022833"/>
    </source>
</evidence>
<dbReference type="CDD" id="cd16449">
    <property type="entry name" value="RING-HC"/>
    <property type="match status" value="1"/>
</dbReference>
<dbReference type="PROSITE" id="PS50089">
    <property type="entry name" value="ZF_RING_2"/>
    <property type="match status" value="1"/>
</dbReference>
<keyword evidence="4" id="KW-0862">Zinc</keyword>
<dbReference type="SMART" id="SM00248">
    <property type="entry name" value="ANK"/>
    <property type="match status" value="3"/>
</dbReference>
<dbReference type="PROSITE" id="PS00518">
    <property type="entry name" value="ZF_RING_1"/>
    <property type="match status" value="1"/>
</dbReference>
<feature type="region of interest" description="Disordered" evidence="8">
    <location>
        <begin position="1"/>
        <end position="20"/>
    </location>
</feature>
<dbReference type="PROSITE" id="PS50088">
    <property type="entry name" value="ANK_REPEAT"/>
    <property type="match status" value="2"/>
</dbReference>
<dbReference type="GO" id="GO:0008270">
    <property type="term" value="F:zinc ion binding"/>
    <property type="evidence" value="ECO:0007669"/>
    <property type="project" value="UniProtKB-KW"/>
</dbReference>
<name>A0A8J5IHT1_9STRA</name>
<evidence type="ECO:0000256" key="5">
    <source>
        <dbReference type="ARBA" id="ARBA00023043"/>
    </source>
</evidence>
<dbReference type="Proteomes" id="UP000709295">
    <property type="component" value="Unassembled WGS sequence"/>
</dbReference>
<accession>A0A8J5IHT1</accession>
<dbReference type="Pfam" id="PF12796">
    <property type="entry name" value="Ank_2"/>
    <property type="match status" value="1"/>
</dbReference>
<dbReference type="EMBL" id="JAENGY010000709">
    <property type="protein sequence ID" value="KAG6957813.1"/>
    <property type="molecule type" value="Genomic_DNA"/>
</dbReference>
<evidence type="ECO:0000256" key="8">
    <source>
        <dbReference type="SAM" id="MobiDB-lite"/>
    </source>
</evidence>
<evidence type="ECO:0000313" key="11">
    <source>
        <dbReference type="Proteomes" id="UP000709295"/>
    </source>
</evidence>
<evidence type="ECO:0000259" key="9">
    <source>
        <dbReference type="PROSITE" id="PS50089"/>
    </source>
</evidence>
<gene>
    <name evidence="10" type="ORF">JG688_00010813</name>
</gene>
<dbReference type="InterPro" id="IPR001841">
    <property type="entry name" value="Znf_RING"/>
</dbReference>